<evidence type="ECO:0000313" key="3">
    <source>
        <dbReference type="Proteomes" id="UP000799764"/>
    </source>
</evidence>
<protein>
    <submittedName>
        <fullName evidence="2">Acetyltransferas-like protein</fullName>
    </submittedName>
</protein>
<keyword evidence="3" id="KW-1185">Reference proteome</keyword>
<accession>A0A9P4P844</accession>
<proteinExistence type="predicted"/>
<dbReference type="Gene3D" id="3.40.630.30">
    <property type="match status" value="1"/>
</dbReference>
<feature type="domain" description="N-acetyltransferase" evidence="1">
    <location>
        <begin position="97"/>
        <end position="244"/>
    </location>
</feature>
<dbReference type="SUPFAM" id="SSF55729">
    <property type="entry name" value="Acyl-CoA N-acyltransferases (Nat)"/>
    <property type="match status" value="1"/>
</dbReference>
<dbReference type="PANTHER" id="PTHR42791:SF4">
    <property type="entry name" value="ACETYLTRANSFERASE, GNAT FAMILY FAMILY (AFU_ORTHOLOGUE AFUA_4G09540)-RELATED"/>
    <property type="match status" value="1"/>
</dbReference>
<organism evidence="2 3">
    <name type="scientific">Karstenula rhodostoma CBS 690.94</name>
    <dbReference type="NCBI Taxonomy" id="1392251"/>
    <lineage>
        <taxon>Eukaryota</taxon>
        <taxon>Fungi</taxon>
        <taxon>Dikarya</taxon>
        <taxon>Ascomycota</taxon>
        <taxon>Pezizomycotina</taxon>
        <taxon>Dothideomycetes</taxon>
        <taxon>Pleosporomycetidae</taxon>
        <taxon>Pleosporales</taxon>
        <taxon>Massarineae</taxon>
        <taxon>Didymosphaeriaceae</taxon>
        <taxon>Karstenula</taxon>
    </lineage>
</organism>
<dbReference type="OrthoDB" id="512662at2759"/>
<dbReference type="InterPro" id="IPR000182">
    <property type="entry name" value="GNAT_dom"/>
</dbReference>
<dbReference type="GO" id="GO:0016747">
    <property type="term" value="F:acyltransferase activity, transferring groups other than amino-acyl groups"/>
    <property type="evidence" value="ECO:0007669"/>
    <property type="project" value="InterPro"/>
</dbReference>
<dbReference type="Pfam" id="PF13508">
    <property type="entry name" value="Acetyltransf_7"/>
    <property type="match status" value="1"/>
</dbReference>
<dbReference type="EMBL" id="MU001510">
    <property type="protein sequence ID" value="KAF2439052.1"/>
    <property type="molecule type" value="Genomic_DNA"/>
</dbReference>
<dbReference type="Proteomes" id="UP000799764">
    <property type="component" value="Unassembled WGS sequence"/>
</dbReference>
<evidence type="ECO:0000313" key="2">
    <source>
        <dbReference type="EMBL" id="KAF2439052.1"/>
    </source>
</evidence>
<dbReference type="CDD" id="cd04301">
    <property type="entry name" value="NAT_SF"/>
    <property type="match status" value="1"/>
</dbReference>
<name>A0A9P4P844_9PLEO</name>
<evidence type="ECO:0000259" key="1">
    <source>
        <dbReference type="PROSITE" id="PS51186"/>
    </source>
</evidence>
<gene>
    <name evidence="2" type="ORF">P171DRAFT_436411</name>
</gene>
<dbReference type="InterPro" id="IPR016181">
    <property type="entry name" value="Acyl_CoA_acyltransferase"/>
</dbReference>
<dbReference type="InterPro" id="IPR052523">
    <property type="entry name" value="Trichothecene_AcTrans"/>
</dbReference>
<comment type="caution">
    <text evidence="2">The sequence shown here is derived from an EMBL/GenBank/DDBJ whole genome shotgun (WGS) entry which is preliminary data.</text>
</comment>
<dbReference type="AlphaFoldDB" id="A0A9P4P844"/>
<dbReference type="PANTHER" id="PTHR42791">
    <property type="entry name" value="GNAT FAMILY ACETYLTRANSFERASE"/>
    <property type="match status" value="1"/>
</dbReference>
<reference evidence="2" key="1">
    <citation type="journal article" date="2020" name="Stud. Mycol.">
        <title>101 Dothideomycetes genomes: a test case for predicting lifestyles and emergence of pathogens.</title>
        <authorList>
            <person name="Haridas S."/>
            <person name="Albert R."/>
            <person name="Binder M."/>
            <person name="Bloem J."/>
            <person name="Labutti K."/>
            <person name="Salamov A."/>
            <person name="Andreopoulos B."/>
            <person name="Baker S."/>
            <person name="Barry K."/>
            <person name="Bills G."/>
            <person name="Bluhm B."/>
            <person name="Cannon C."/>
            <person name="Castanera R."/>
            <person name="Culley D."/>
            <person name="Daum C."/>
            <person name="Ezra D."/>
            <person name="Gonzalez J."/>
            <person name="Henrissat B."/>
            <person name="Kuo A."/>
            <person name="Liang C."/>
            <person name="Lipzen A."/>
            <person name="Lutzoni F."/>
            <person name="Magnuson J."/>
            <person name="Mondo S."/>
            <person name="Nolan M."/>
            <person name="Ohm R."/>
            <person name="Pangilinan J."/>
            <person name="Park H.-J."/>
            <person name="Ramirez L."/>
            <person name="Alfaro M."/>
            <person name="Sun H."/>
            <person name="Tritt A."/>
            <person name="Yoshinaga Y."/>
            <person name="Zwiers L.-H."/>
            <person name="Turgeon B."/>
            <person name="Goodwin S."/>
            <person name="Spatafora J."/>
            <person name="Crous P."/>
            <person name="Grigoriev I."/>
        </authorList>
    </citation>
    <scope>NUCLEOTIDE SEQUENCE</scope>
    <source>
        <strain evidence="2">CBS 690.94</strain>
    </source>
</reference>
<sequence>MPIQVTRMTEADIDGAIDTIQQAFADDPYNTWIYPDRSKVLSLPLPSSHHAPLTHSPQIDLTRNRVSLTLRCRWGISHGLFHVARASENPSKILGCAMWLPPHPTSELQSWSLYLSFWALWLNQIKMNLWYGRGGLSTRRYWIWKARQAEAQKELWTDDKGYYFCNIVTVLPEAQGRGVGRALMEEVLAQADREGVRCYLESSRKVPNVAIYTRFGFRLVREMACQDPETPGEDGRVMLYCMVRDPKMVGDGADGSKADAL</sequence>
<dbReference type="PROSITE" id="PS51186">
    <property type="entry name" value="GNAT"/>
    <property type="match status" value="1"/>
</dbReference>